<dbReference type="EMBL" id="JAGMVJ010000014">
    <property type="protein sequence ID" value="KAH7082017.1"/>
    <property type="molecule type" value="Genomic_DNA"/>
</dbReference>
<feature type="transmembrane region" description="Helical" evidence="6">
    <location>
        <begin position="163"/>
        <end position="183"/>
    </location>
</feature>
<feature type="transmembrane region" description="Helical" evidence="6">
    <location>
        <begin position="126"/>
        <end position="143"/>
    </location>
</feature>
<comment type="caution">
    <text evidence="7">The sequence shown here is derived from an EMBL/GenBank/DDBJ whole genome shotgun (WGS) entry which is preliminary data.</text>
</comment>
<evidence type="ECO:0000256" key="4">
    <source>
        <dbReference type="ARBA" id="ARBA00023136"/>
    </source>
</evidence>
<name>A0A8K0VWP4_9PLEO</name>
<feature type="transmembrane region" description="Helical" evidence="6">
    <location>
        <begin position="285"/>
        <end position="303"/>
    </location>
</feature>
<accession>A0A8K0VWP4</accession>
<reference evidence="7" key="1">
    <citation type="journal article" date="2021" name="Nat. Commun.">
        <title>Genetic determinants of endophytism in the Arabidopsis root mycobiome.</title>
        <authorList>
            <person name="Mesny F."/>
            <person name="Miyauchi S."/>
            <person name="Thiergart T."/>
            <person name="Pickel B."/>
            <person name="Atanasova L."/>
            <person name="Karlsson M."/>
            <person name="Huettel B."/>
            <person name="Barry K.W."/>
            <person name="Haridas S."/>
            <person name="Chen C."/>
            <person name="Bauer D."/>
            <person name="Andreopoulos W."/>
            <person name="Pangilinan J."/>
            <person name="LaButti K."/>
            <person name="Riley R."/>
            <person name="Lipzen A."/>
            <person name="Clum A."/>
            <person name="Drula E."/>
            <person name="Henrissat B."/>
            <person name="Kohler A."/>
            <person name="Grigoriev I.V."/>
            <person name="Martin F.M."/>
            <person name="Hacquard S."/>
        </authorList>
    </citation>
    <scope>NUCLEOTIDE SEQUENCE</scope>
    <source>
        <strain evidence="7">MPI-SDFR-AT-0120</strain>
    </source>
</reference>
<dbReference type="AlphaFoldDB" id="A0A8K0VWP4"/>
<dbReference type="GO" id="GO:0016020">
    <property type="term" value="C:membrane"/>
    <property type="evidence" value="ECO:0007669"/>
    <property type="project" value="UniProtKB-SubCell"/>
</dbReference>
<dbReference type="PANTHER" id="PTHR31465:SF34">
    <property type="entry name" value="DOMAIN PROTEIN, PUTATIVE (AFU_ORTHOLOGUE AFUA_3G00480)-RELATED"/>
    <property type="match status" value="1"/>
</dbReference>
<evidence type="ECO:0000256" key="1">
    <source>
        <dbReference type="ARBA" id="ARBA00004141"/>
    </source>
</evidence>
<feature type="transmembrane region" description="Helical" evidence="6">
    <location>
        <begin position="204"/>
        <end position="223"/>
    </location>
</feature>
<evidence type="ECO:0000256" key="2">
    <source>
        <dbReference type="ARBA" id="ARBA00022692"/>
    </source>
</evidence>
<keyword evidence="3 6" id="KW-1133">Transmembrane helix</keyword>
<organism evidence="7 8">
    <name type="scientific">Paraphoma chrysanthemicola</name>
    <dbReference type="NCBI Taxonomy" id="798071"/>
    <lineage>
        <taxon>Eukaryota</taxon>
        <taxon>Fungi</taxon>
        <taxon>Dikarya</taxon>
        <taxon>Ascomycota</taxon>
        <taxon>Pezizomycotina</taxon>
        <taxon>Dothideomycetes</taxon>
        <taxon>Pleosporomycetidae</taxon>
        <taxon>Pleosporales</taxon>
        <taxon>Pleosporineae</taxon>
        <taxon>Phaeosphaeriaceae</taxon>
        <taxon>Paraphoma</taxon>
    </lineage>
</organism>
<protein>
    <recommendedName>
        <fullName evidence="9">RTA1 domain-containing protein</fullName>
    </recommendedName>
</protein>
<sequence>MDGFFTLLHLFQKGRKQELLLPASCHKKPVVSPYTHQLAPLPPSVSQFLTWPPTPSTFLFLAQLPRSVPGQFSRHLDKMVGNDVPILGSLYVYAPNKIAPIVFTAAFALSAAIHTWQCFRYKAWKLIWLQPACAALFTLGYALREYGAYNYMYSRENKAPLALFIVSQICIYLGPPLLELGNYHILGRVFHYVPYAAPFNPSRVTAFFGGLMAIVEGLSGAGVSLTANAKAKEATKKMGHNLLLVALALQVCVIFIFVYLSVAFHRRCIKARVPAQSKAVKSTLMTLYLSMALIFIRCVFRLVEMATSSTSVDITSMERLMKLSPILRNEAYFLAFESSLMVINSYLWNVRHPGPYLPGDTHIYLAQDGTEVEGEGDGSEDRPLLLNMANTLMFGLLYRDDKDKVHHQDQELHEVPDSNANPRFGLRKRGRST</sequence>
<evidence type="ECO:0000256" key="5">
    <source>
        <dbReference type="SAM" id="MobiDB-lite"/>
    </source>
</evidence>
<feature type="region of interest" description="Disordered" evidence="5">
    <location>
        <begin position="410"/>
        <end position="433"/>
    </location>
</feature>
<feature type="transmembrane region" description="Helical" evidence="6">
    <location>
        <begin position="243"/>
        <end position="264"/>
    </location>
</feature>
<evidence type="ECO:0000256" key="6">
    <source>
        <dbReference type="SAM" id="Phobius"/>
    </source>
</evidence>
<keyword evidence="4 6" id="KW-0472">Membrane</keyword>
<evidence type="ECO:0008006" key="9">
    <source>
        <dbReference type="Google" id="ProtNLM"/>
    </source>
</evidence>
<dbReference type="PANTHER" id="PTHR31465">
    <property type="entry name" value="PROTEIN RTA1-RELATED"/>
    <property type="match status" value="1"/>
</dbReference>
<feature type="transmembrane region" description="Helical" evidence="6">
    <location>
        <begin position="98"/>
        <end position="119"/>
    </location>
</feature>
<dbReference type="Proteomes" id="UP000813461">
    <property type="component" value="Unassembled WGS sequence"/>
</dbReference>
<keyword evidence="2 6" id="KW-0812">Transmembrane</keyword>
<evidence type="ECO:0000313" key="8">
    <source>
        <dbReference type="Proteomes" id="UP000813461"/>
    </source>
</evidence>
<keyword evidence="8" id="KW-1185">Reference proteome</keyword>
<proteinExistence type="predicted"/>
<dbReference type="OrthoDB" id="3358017at2759"/>
<comment type="subcellular location">
    <subcellularLocation>
        <location evidence="1">Membrane</location>
        <topology evidence="1">Multi-pass membrane protein</topology>
    </subcellularLocation>
</comment>
<evidence type="ECO:0000313" key="7">
    <source>
        <dbReference type="EMBL" id="KAH7082017.1"/>
    </source>
</evidence>
<dbReference type="Pfam" id="PF04479">
    <property type="entry name" value="RTA1"/>
    <property type="match status" value="1"/>
</dbReference>
<gene>
    <name evidence="7" type="ORF">FB567DRAFT_530446</name>
</gene>
<dbReference type="InterPro" id="IPR007568">
    <property type="entry name" value="RTA1"/>
</dbReference>
<evidence type="ECO:0000256" key="3">
    <source>
        <dbReference type="ARBA" id="ARBA00022989"/>
    </source>
</evidence>